<reference evidence="2" key="1">
    <citation type="submission" date="2022-10" db="EMBL/GenBank/DDBJ databases">
        <title>Determination and structural analysis of whole genome sequence of Sarocladium strictum F4-1.</title>
        <authorList>
            <person name="Hu L."/>
            <person name="Jiang Y."/>
        </authorList>
    </citation>
    <scope>NUCLEOTIDE SEQUENCE</scope>
    <source>
        <strain evidence="2">F4-1</strain>
    </source>
</reference>
<feature type="region of interest" description="Disordered" evidence="1">
    <location>
        <begin position="47"/>
        <end position="72"/>
    </location>
</feature>
<name>A0AA39LD11_SARSR</name>
<accession>A0AA39LD11</accession>
<evidence type="ECO:0000313" key="3">
    <source>
        <dbReference type="Proteomes" id="UP001175261"/>
    </source>
</evidence>
<sequence length="394" mass="43999">MFGTKSTQSLKNLFAGYHEPAALSKQHSQKLLDGLKTSFRSQLDREHGHITNSASAASKAAAGNETIRRPSPAQQHLKTILTNPLFSYDKDTPNILSQPSLAVKRDPMDVFEQAASKGMLTIQAATGCLIARNQLVQQASPNATSDAKETASRVLRWLHSSENMKDMQFMSNYRFTRAFMPCLVEAGMDDVVWEWLSRSLESDRPHPHAISYLLLQLVWHKGHPRNGDLDSCITALLKAEQMFRAKANAPDLLVRPWQAVSWLSTVEAYRRRPASEKLFDAHVHTADRLPGKFPVEQAHLHLLHPKHPDNAPALHLFQDKPGLKSLLTSFAATKETKSTKTVPVWRSIGSWVSSLGQDTVDSLTRSGRDDEAKEITRFLELDVPELLGHTPQPT</sequence>
<comment type="caution">
    <text evidence="2">The sequence shown here is derived from an EMBL/GenBank/DDBJ whole genome shotgun (WGS) entry which is preliminary data.</text>
</comment>
<protein>
    <submittedName>
        <fullName evidence="2">Uncharacterized protein</fullName>
    </submittedName>
</protein>
<keyword evidence="3" id="KW-1185">Reference proteome</keyword>
<evidence type="ECO:0000313" key="2">
    <source>
        <dbReference type="EMBL" id="KAK0392660.1"/>
    </source>
</evidence>
<dbReference type="Proteomes" id="UP001175261">
    <property type="component" value="Unassembled WGS sequence"/>
</dbReference>
<dbReference type="AlphaFoldDB" id="A0AA39LD11"/>
<feature type="compositionally biased region" description="Low complexity" evidence="1">
    <location>
        <begin position="53"/>
        <end position="62"/>
    </location>
</feature>
<evidence type="ECO:0000256" key="1">
    <source>
        <dbReference type="SAM" id="MobiDB-lite"/>
    </source>
</evidence>
<dbReference type="EMBL" id="JAPDFR010000001">
    <property type="protein sequence ID" value="KAK0392660.1"/>
    <property type="molecule type" value="Genomic_DNA"/>
</dbReference>
<organism evidence="2 3">
    <name type="scientific">Sarocladium strictum</name>
    <name type="common">Black bundle disease fungus</name>
    <name type="synonym">Acremonium strictum</name>
    <dbReference type="NCBI Taxonomy" id="5046"/>
    <lineage>
        <taxon>Eukaryota</taxon>
        <taxon>Fungi</taxon>
        <taxon>Dikarya</taxon>
        <taxon>Ascomycota</taxon>
        <taxon>Pezizomycotina</taxon>
        <taxon>Sordariomycetes</taxon>
        <taxon>Hypocreomycetidae</taxon>
        <taxon>Hypocreales</taxon>
        <taxon>Sarocladiaceae</taxon>
        <taxon>Sarocladium</taxon>
    </lineage>
</organism>
<proteinExistence type="predicted"/>
<gene>
    <name evidence="2" type="ORF">NLU13_2155</name>
</gene>